<evidence type="ECO:0000313" key="1">
    <source>
        <dbReference type="EMBL" id="CAC5358088.1"/>
    </source>
</evidence>
<dbReference type="SUPFAM" id="SSF63825">
    <property type="entry name" value="YWTD domain"/>
    <property type="match status" value="1"/>
</dbReference>
<organism evidence="1 2">
    <name type="scientific">Mytilus coruscus</name>
    <name type="common">Sea mussel</name>
    <dbReference type="NCBI Taxonomy" id="42192"/>
    <lineage>
        <taxon>Eukaryota</taxon>
        <taxon>Metazoa</taxon>
        <taxon>Spiralia</taxon>
        <taxon>Lophotrochozoa</taxon>
        <taxon>Mollusca</taxon>
        <taxon>Bivalvia</taxon>
        <taxon>Autobranchia</taxon>
        <taxon>Pteriomorphia</taxon>
        <taxon>Mytilida</taxon>
        <taxon>Mytiloidea</taxon>
        <taxon>Mytilidae</taxon>
        <taxon>Mytilinae</taxon>
        <taxon>Mytilus</taxon>
    </lineage>
</organism>
<dbReference type="InterPro" id="IPR011042">
    <property type="entry name" value="6-blade_b-propeller_TolB-like"/>
</dbReference>
<evidence type="ECO:0000313" key="2">
    <source>
        <dbReference type="Proteomes" id="UP000507470"/>
    </source>
</evidence>
<proteinExistence type="predicted"/>
<dbReference type="OrthoDB" id="6150427at2759"/>
<protein>
    <submittedName>
        <fullName evidence="1">Uncharacterized protein</fullName>
    </submittedName>
</protein>
<dbReference type="EMBL" id="CACVKT020000307">
    <property type="protein sequence ID" value="CAC5358088.1"/>
    <property type="molecule type" value="Genomic_DNA"/>
</dbReference>
<sequence>MEDYEVDKEIQLAGECWGLDFADGMLIVAIRNKEILFLDMTGYPVRRFSMPHKNLVYINRFKDRHFRTDFEESSVHCYSSDGKKIWRFHKGDALGTRSICCDSHGNVFVACQDSNRVILISKDGTSSKVILKTNKPKAICFDSIKSVLYVCSLKGDNLSSYRLFYS</sequence>
<name>A0A6J7ZY82_MYTCO</name>
<reference evidence="1 2" key="1">
    <citation type="submission" date="2020-06" db="EMBL/GenBank/DDBJ databases">
        <authorList>
            <person name="Li R."/>
            <person name="Bekaert M."/>
        </authorList>
    </citation>
    <scope>NUCLEOTIDE SEQUENCE [LARGE SCALE GENOMIC DNA]</scope>
    <source>
        <strain evidence="2">wild</strain>
    </source>
</reference>
<dbReference type="AlphaFoldDB" id="A0A6J7ZY82"/>
<keyword evidence="2" id="KW-1185">Reference proteome</keyword>
<accession>A0A6J7ZY82</accession>
<dbReference type="Gene3D" id="2.120.10.30">
    <property type="entry name" value="TolB, C-terminal domain"/>
    <property type="match status" value="1"/>
</dbReference>
<dbReference type="Proteomes" id="UP000507470">
    <property type="component" value="Unassembled WGS sequence"/>
</dbReference>
<gene>
    <name evidence="1" type="ORF">MCOR_1489</name>
</gene>